<organism evidence="1 2">
    <name type="scientific">Trifolium medium</name>
    <dbReference type="NCBI Taxonomy" id="97028"/>
    <lineage>
        <taxon>Eukaryota</taxon>
        <taxon>Viridiplantae</taxon>
        <taxon>Streptophyta</taxon>
        <taxon>Embryophyta</taxon>
        <taxon>Tracheophyta</taxon>
        <taxon>Spermatophyta</taxon>
        <taxon>Magnoliopsida</taxon>
        <taxon>eudicotyledons</taxon>
        <taxon>Gunneridae</taxon>
        <taxon>Pentapetalae</taxon>
        <taxon>rosids</taxon>
        <taxon>fabids</taxon>
        <taxon>Fabales</taxon>
        <taxon>Fabaceae</taxon>
        <taxon>Papilionoideae</taxon>
        <taxon>50 kb inversion clade</taxon>
        <taxon>NPAAA clade</taxon>
        <taxon>Hologalegina</taxon>
        <taxon>IRL clade</taxon>
        <taxon>Trifolieae</taxon>
        <taxon>Trifolium</taxon>
    </lineage>
</organism>
<evidence type="ECO:0000313" key="1">
    <source>
        <dbReference type="EMBL" id="MCI73611.1"/>
    </source>
</evidence>
<keyword evidence="2" id="KW-1185">Reference proteome</keyword>
<dbReference type="AlphaFoldDB" id="A0A392UJ92"/>
<comment type="caution">
    <text evidence="1">The sequence shown here is derived from an EMBL/GenBank/DDBJ whole genome shotgun (WGS) entry which is preliminary data.</text>
</comment>
<dbReference type="EMBL" id="LXQA010842465">
    <property type="protein sequence ID" value="MCI73611.1"/>
    <property type="molecule type" value="Genomic_DNA"/>
</dbReference>
<reference evidence="1 2" key="1">
    <citation type="journal article" date="2018" name="Front. Plant Sci.">
        <title>Red Clover (Trifolium pratense) and Zigzag Clover (T. medium) - A Picture of Genomic Similarities and Differences.</title>
        <authorList>
            <person name="Dluhosova J."/>
            <person name="Istvanek J."/>
            <person name="Nedelnik J."/>
            <person name="Repkova J."/>
        </authorList>
    </citation>
    <scope>NUCLEOTIDE SEQUENCE [LARGE SCALE GENOMIC DNA]</scope>
    <source>
        <strain evidence="2">cv. 10/8</strain>
        <tissue evidence="1">Leaf</tissue>
    </source>
</reference>
<dbReference type="Proteomes" id="UP000265520">
    <property type="component" value="Unassembled WGS sequence"/>
</dbReference>
<accession>A0A392UJ92</accession>
<proteinExistence type="predicted"/>
<name>A0A392UJ92_9FABA</name>
<protein>
    <submittedName>
        <fullName evidence="1">Uncharacterized protein</fullName>
    </submittedName>
</protein>
<feature type="non-terminal residue" evidence="1">
    <location>
        <position position="43"/>
    </location>
</feature>
<evidence type="ECO:0000313" key="2">
    <source>
        <dbReference type="Proteomes" id="UP000265520"/>
    </source>
</evidence>
<sequence length="43" mass="4920">MWSRQNESEEHRNHCSVFWISVGEVLLEAETSQAQPWMDGGAS</sequence>